<dbReference type="RefSeq" id="WP_150097790.1">
    <property type="nucleotide sequence ID" value="NZ_VWPL01000019.1"/>
</dbReference>
<keyword evidence="3" id="KW-1185">Reference proteome</keyword>
<evidence type="ECO:0000313" key="2">
    <source>
        <dbReference type="EMBL" id="KAA5599827.1"/>
    </source>
</evidence>
<evidence type="ECO:0000313" key="3">
    <source>
        <dbReference type="Proteomes" id="UP000323886"/>
    </source>
</evidence>
<dbReference type="Proteomes" id="UP000323886">
    <property type="component" value="Unassembled WGS sequence"/>
</dbReference>
<dbReference type="Gene3D" id="1.25.40.70">
    <property type="entry name" value="Phosphatidylinositol 3-kinase, accessory domain (PIK)"/>
    <property type="match status" value="1"/>
</dbReference>
<name>A0A5M6HVV8_9HYPH</name>
<sequence>MKPTALSKMSVDELVARFVDIARRQHDAILNDKYAAYRRLYNEMEAVRQELRARPGDQRHALTRLFNDDNTQVRLKAAVSTLALEPEAARRILEAIRDSRELYFALDAGMTLRMLDDGSFVPT</sequence>
<dbReference type="OrthoDB" id="7963325at2"/>
<gene>
    <name evidence="2" type="ORF">F1193_11250</name>
</gene>
<accession>A0A5M6HVV8</accession>
<feature type="domain" description="DUF2019" evidence="1">
    <location>
        <begin position="12"/>
        <end position="116"/>
    </location>
</feature>
<comment type="caution">
    <text evidence="2">The sequence shown here is derived from an EMBL/GenBank/DDBJ whole genome shotgun (WGS) entry which is preliminary data.</text>
</comment>
<dbReference type="InterPro" id="IPR016024">
    <property type="entry name" value="ARM-type_fold"/>
</dbReference>
<dbReference type="AlphaFoldDB" id="A0A5M6HVV8"/>
<evidence type="ECO:0000259" key="1">
    <source>
        <dbReference type="Pfam" id="PF09450"/>
    </source>
</evidence>
<dbReference type="Pfam" id="PF09450">
    <property type="entry name" value="DUF2019"/>
    <property type="match status" value="1"/>
</dbReference>
<organism evidence="2 3">
    <name type="scientific">Blastochloris sulfoviridis</name>
    <dbReference type="NCBI Taxonomy" id="50712"/>
    <lineage>
        <taxon>Bacteria</taxon>
        <taxon>Pseudomonadati</taxon>
        <taxon>Pseudomonadota</taxon>
        <taxon>Alphaproteobacteria</taxon>
        <taxon>Hyphomicrobiales</taxon>
        <taxon>Blastochloridaceae</taxon>
        <taxon>Blastochloris</taxon>
    </lineage>
</organism>
<dbReference type="SUPFAM" id="SSF48371">
    <property type="entry name" value="ARM repeat"/>
    <property type="match status" value="1"/>
</dbReference>
<dbReference type="InterPro" id="IPR018568">
    <property type="entry name" value="DUF2019"/>
</dbReference>
<dbReference type="EMBL" id="VWPL01000019">
    <property type="protein sequence ID" value="KAA5599827.1"/>
    <property type="molecule type" value="Genomic_DNA"/>
</dbReference>
<dbReference type="InterPro" id="IPR042236">
    <property type="entry name" value="PI3K_accessory_sf"/>
</dbReference>
<proteinExistence type="predicted"/>
<protein>
    <submittedName>
        <fullName evidence="2">DUF2019 domain-containing protein</fullName>
    </submittedName>
</protein>
<reference evidence="2 3" key="1">
    <citation type="submission" date="2019-09" db="EMBL/GenBank/DDBJ databases">
        <title>Draft Whole-Genome sequence of Blastochloris sulfoviridis DSM 729.</title>
        <authorList>
            <person name="Meyer T.E."/>
            <person name="Kyndt J.A."/>
        </authorList>
    </citation>
    <scope>NUCLEOTIDE SEQUENCE [LARGE SCALE GENOMIC DNA]</scope>
    <source>
        <strain evidence="2 3">DSM 729</strain>
    </source>
</reference>